<keyword evidence="3" id="KW-1185">Reference proteome</keyword>
<accession>A0A9P6D096</accession>
<dbReference type="Proteomes" id="UP000807025">
    <property type="component" value="Unassembled WGS sequence"/>
</dbReference>
<reference evidence="2" key="1">
    <citation type="submission" date="2020-11" db="EMBL/GenBank/DDBJ databases">
        <authorList>
            <consortium name="DOE Joint Genome Institute"/>
            <person name="Ahrendt S."/>
            <person name="Riley R."/>
            <person name="Andreopoulos W."/>
            <person name="Labutti K."/>
            <person name="Pangilinan J."/>
            <person name="Ruiz-Duenas F.J."/>
            <person name="Barrasa J.M."/>
            <person name="Sanchez-Garcia M."/>
            <person name="Camarero S."/>
            <person name="Miyauchi S."/>
            <person name="Serrano A."/>
            <person name="Linde D."/>
            <person name="Babiker R."/>
            <person name="Drula E."/>
            <person name="Ayuso-Fernandez I."/>
            <person name="Pacheco R."/>
            <person name="Padilla G."/>
            <person name="Ferreira P."/>
            <person name="Barriuso J."/>
            <person name="Kellner H."/>
            <person name="Castanera R."/>
            <person name="Alfaro M."/>
            <person name="Ramirez L."/>
            <person name="Pisabarro A.G."/>
            <person name="Kuo A."/>
            <person name="Tritt A."/>
            <person name="Lipzen A."/>
            <person name="He G."/>
            <person name="Yan M."/>
            <person name="Ng V."/>
            <person name="Cullen D."/>
            <person name="Martin F."/>
            <person name="Rosso M.-N."/>
            <person name="Henrissat B."/>
            <person name="Hibbett D."/>
            <person name="Martinez A.T."/>
            <person name="Grigoriev I.V."/>
        </authorList>
    </citation>
    <scope>NUCLEOTIDE SEQUENCE</scope>
    <source>
        <strain evidence="2">ATCC 90797</strain>
    </source>
</reference>
<feature type="region of interest" description="Disordered" evidence="1">
    <location>
        <begin position="580"/>
        <end position="610"/>
    </location>
</feature>
<proteinExistence type="predicted"/>
<comment type="caution">
    <text evidence="2">The sequence shown here is derived from an EMBL/GenBank/DDBJ whole genome shotgun (WGS) entry which is preliminary data.</text>
</comment>
<evidence type="ECO:0000256" key="1">
    <source>
        <dbReference type="SAM" id="MobiDB-lite"/>
    </source>
</evidence>
<dbReference type="EMBL" id="MU154786">
    <property type="protein sequence ID" value="KAF9487356.1"/>
    <property type="molecule type" value="Genomic_DNA"/>
</dbReference>
<gene>
    <name evidence="2" type="ORF">BDN71DRAFT_1594545</name>
</gene>
<evidence type="ECO:0000313" key="3">
    <source>
        <dbReference type="Proteomes" id="UP000807025"/>
    </source>
</evidence>
<organism evidence="2 3">
    <name type="scientific">Pleurotus eryngii</name>
    <name type="common">Boletus of the steppes</name>
    <dbReference type="NCBI Taxonomy" id="5323"/>
    <lineage>
        <taxon>Eukaryota</taxon>
        <taxon>Fungi</taxon>
        <taxon>Dikarya</taxon>
        <taxon>Basidiomycota</taxon>
        <taxon>Agaricomycotina</taxon>
        <taxon>Agaricomycetes</taxon>
        <taxon>Agaricomycetidae</taxon>
        <taxon>Agaricales</taxon>
        <taxon>Pleurotineae</taxon>
        <taxon>Pleurotaceae</taxon>
        <taxon>Pleurotus</taxon>
    </lineage>
</organism>
<name>A0A9P6D096_PLEER</name>
<protein>
    <submittedName>
        <fullName evidence="2">Uncharacterized protein</fullName>
    </submittedName>
</protein>
<dbReference type="AlphaFoldDB" id="A0A9P6D096"/>
<dbReference type="OrthoDB" id="3268838at2759"/>
<sequence>MPEYVELVASYHIAKTWFEGMQKAGQAVVLQDMYADTTDSEAANLKLLPDRVRKGLPISIHAAYDLRRGNRSKQMPLFPEALQKANYGINDAKLELVDVHFHPRNLILQFRTLNKQLGEKMQSSQLWMQVQMLTHTVVQLYTHSQWHDSLAKVSKKKRVSNVGIALDFGKYVMAFMTMDLLLTVFYRNSRHDLPAPSHDIYHDYEGTVKVIVKWMKQRRSAGKIGSAADRRDGLAMDVIRDANEVFLGIGVYTVSEIFHRAGMSPVLTEAEVFDSPSRVARLIEAFYCHAHRAHQGISRFLAPHLYNGHLLAVKNKDRLKYMRWLFVFGKQKAMIPYRTRIQLQQHEQWLKVASLSITLTQRSATAGYFDIFEPTFLQAALQKEKNLGNMIFGEDAWHKLGGTIWRSNPLQIHFKGILSMKITNHFSPLKDGYASAQASLLPTFLHPSVASFSPLFLTSKAMGKCRAVTAMYNTSDKAYWTIINALPLKTISPTNAATPGSFIQASMVERDKQYFKYVVEHSREYAVGPLDYCGVGHVYRQKVMICRHDKNVLPGLRRLLQRGEARRSLLKKGIRRPLVKKKRSVWEEEEEVSSQPQPQGPPPAKRRRISAEKRLILEAAANAATR</sequence>
<evidence type="ECO:0000313" key="2">
    <source>
        <dbReference type="EMBL" id="KAF9487356.1"/>
    </source>
</evidence>